<evidence type="ECO:0008006" key="4">
    <source>
        <dbReference type="Google" id="ProtNLM"/>
    </source>
</evidence>
<name>A0A2A5C7K4_9GAMM</name>
<comment type="caution">
    <text evidence="2">The sequence shown here is derived from an EMBL/GenBank/DDBJ whole genome shotgun (WGS) entry which is preliminary data.</text>
</comment>
<organism evidence="2 3">
    <name type="scientific">SAR86 cluster bacterium</name>
    <dbReference type="NCBI Taxonomy" id="2030880"/>
    <lineage>
        <taxon>Bacteria</taxon>
        <taxon>Pseudomonadati</taxon>
        <taxon>Pseudomonadota</taxon>
        <taxon>Gammaproteobacteria</taxon>
        <taxon>SAR86 cluster</taxon>
    </lineage>
</organism>
<gene>
    <name evidence="2" type="ORF">COA71_12965</name>
</gene>
<evidence type="ECO:0000313" key="2">
    <source>
        <dbReference type="EMBL" id="PCJ39792.1"/>
    </source>
</evidence>
<accession>A0A2A5C7K4</accession>
<evidence type="ECO:0000256" key="1">
    <source>
        <dbReference type="SAM" id="SignalP"/>
    </source>
</evidence>
<protein>
    <recommendedName>
        <fullName evidence="4">SnoaL-like domain-containing protein</fullName>
    </recommendedName>
</protein>
<sequence length="177" mass="19266">MRNIILTGMITVASVAFVAYLPNAATAQAIEQITEEVLARHDYSLADSANKRTALAYLYTAWNDGQVQNARQTYWEPGSFPEAPTTAEGAPPPDLPTNIGSPQYTMKKVVEEGNHVVVLAFVEGVGIGDEITTIFGTSGGIKIGDAVVEIFEFNPDGLITNKWDTFQSLSEESYDFR</sequence>
<feature type="signal peptide" evidence="1">
    <location>
        <begin position="1"/>
        <end position="27"/>
    </location>
</feature>
<keyword evidence="1" id="KW-0732">Signal</keyword>
<dbReference type="InterPro" id="IPR032710">
    <property type="entry name" value="NTF2-like_dom_sf"/>
</dbReference>
<dbReference type="SUPFAM" id="SSF54427">
    <property type="entry name" value="NTF2-like"/>
    <property type="match status" value="1"/>
</dbReference>
<feature type="chain" id="PRO_5012833895" description="SnoaL-like domain-containing protein" evidence="1">
    <location>
        <begin position="28"/>
        <end position="177"/>
    </location>
</feature>
<dbReference type="Proteomes" id="UP000228987">
    <property type="component" value="Unassembled WGS sequence"/>
</dbReference>
<dbReference type="EMBL" id="NVWI01000012">
    <property type="protein sequence ID" value="PCJ39792.1"/>
    <property type="molecule type" value="Genomic_DNA"/>
</dbReference>
<evidence type="ECO:0000313" key="3">
    <source>
        <dbReference type="Proteomes" id="UP000228987"/>
    </source>
</evidence>
<dbReference type="AlphaFoldDB" id="A0A2A5C7K4"/>
<reference evidence="3" key="1">
    <citation type="submission" date="2017-08" db="EMBL/GenBank/DDBJ databases">
        <title>A dynamic microbial community with high functional redundancy inhabits the cold, oxic subseafloor aquifer.</title>
        <authorList>
            <person name="Tully B.J."/>
            <person name="Wheat C.G."/>
            <person name="Glazer B.T."/>
            <person name="Huber J.A."/>
        </authorList>
    </citation>
    <scope>NUCLEOTIDE SEQUENCE [LARGE SCALE GENOMIC DNA]</scope>
</reference>
<proteinExistence type="predicted"/>
<dbReference type="Gene3D" id="3.10.450.50">
    <property type="match status" value="1"/>
</dbReference>